<evidence type="ECO:0000313" key="5">
    <source>
        <dbReference type="Proteomes" id="UP000779900"/>
    </source>
</evidence>
<dbReference type="Proteomes" id="UP000779900">
    <property type="component" value="Unassembled WGS sequence"/>
</dbReference>
<dbReference type="GO" id="GO:0016787">
    <property type="term" value="F:hydrolase activity"/>
    <property type="evidence" value="ECO:0007669"/>
    <property type="project" value="UniProtKB-KW"/>
</dbReference>
<dbReference type="SUPFAM" id="SSF53474">
    <property type="entry name" value="alpha/beta-Hydrolases"/>
    <property type="match status" value="1"/>
</dbReference>
<sequence length="438" mass="48119">MPPLSSYENGGCTQSGPGLYDRNLTGGALKKSVLLLIACLAVAPASVLVESAPYTTALGYTVELPDNYDSTGTYPLIVAIHGYGDHMGAYVGTNTQLCPEGAIGLYPESPFPFENEGKIGWTWWLWADSASGISQQSTKEQSINWILSCIERVKARYRVDTSAVFLYGFSQGGMLTYEIGVRYPGLFRGLIPAGGLLDLKFDSLHQFDTLCRRLPLRALHGAYDDVIEFKADEASIDTLRNRGMPAELLRYPAKHEITQEMTEDARDFVRSLVSPDPRPLQPIPSDLAAAYLTDTSLDARTRFIYQLGSRRIDGGESLLTAVMKDRSAPSKLRQTAYSALIKLATPTAWQTVKAAQRVVCADRLVPDGNGEKAGLKPDDVIVRYNRRAVKKTSDLRDAIAAVKPGVKDVAMVIEREGKRLTLRLPPGRIGVYLSERVR</sequence>
<accession>A0A937XDI0</accession>
<dbReference type="InterPro" id="IPR036034">
    <property type="entry name" value="PDZ_sf"/>
</dbReference>
<dbReference type="PANTHER" id="PTHR43037">
    <property type="entry name" value="UNNAMED PRODUCT-RELATED"/>
    <property type="match status" value="1"/>
</dbReference>
<keyword evidence="1" id="KW-0732">Signal</keyword>
<dbReference type="InterPro" id="IPR029058">
    <property type="entry name" value="AB_hydrolase_fold"/>
</dbReference>
<evidence type="ECO:0000313" key="4">
    <source>
        <dbReference type="EMBL" id="MBM3331398.1"/>
    </source>
</evidence>
<reference evidence="4" key="1">
    <citation type="submission" date="2019-03" db="EMBL/GenBank/DDBJ databases">
        <title>Lake Tanganyika Metagenome-Assembled Genomes (MAGs).</title>
        <authorList>
            <person name="Tran P."/>
        </authorList>
    </citation>
    <scope>NUCLEOTIDE SEQUENCE</scope>
    <source>
        <strain evidence="4">K_DeepCast_150m_m2_040</strain>
    </source>
</reference>
<proteinExistence type="predicted"/>
<keyword evidence="2" id="KW-0378">Hydrolase</keyword>
<dbReference type="InterPro" id="IPR003140">
    <property type="entry name" value="PLipase/COase/thioEstase"/>
</dbReference>
<dbReference type="Gene3D" id="3.40.50.1820">
    <property type="entry name" value="alpha/beta hydrolase"/>
    <property type="match status" value="1"/>
</dbReference>
<gene>
    <name evidence="4" type="ORF">FJY68_06035</name>
</gene>
<evidence type="ECO:0000259" key="3">
    <source>
        <dbReference type="Pfam" id="PF02230"/>
    </source>
</evidence>
<dbReference type="AlphaFoldDB" id="A0A937XDI0"/>
<dbReference type="SUPFAM" id="SSF50156">
    <property type="entry name" value="PDZ domain-like"/>
    <property type="match status" value="1"/>
</dbReference>
<comment type="caution">
    <text evidence="4">The sequence shown here is derived from an EMBL/GenBank/DDBJ whole genome shotgun (WGS) entry which is preliminary data.</text>
</comment>
<name>A0A937XDI0_UNCW3</name>
<evidence type="ECO:0000256" key="2">
    <source>
        <dbReference type="ARBA" id="ARBA00022801"/>
    </source>
</evidence>
<organism evidence="4 5">
    <name type="scientific">candidate division WOR-3 bacterium</name>
    <dbReference type="NCBI Taxonomy" id="2052148"/>
    <lineage>
        <taxon>Bacteria</taxon>
        <taxon>Bacteria division WOR-3</taxon>
    </lineage>
</organism>
<dbReference type="Pfam" id="PF02230">
    <property type="entry name" value="Abhydrolase_2"/>
    <property type="match status" value="1"/>
</dbReference>
<dbReference type="EMBL" id="VGIR01000028">
    <property type="protein sequence ID" value="MBM3331398.1"/>
    <property type="molecule type" value="Genomic_DNA"/>
</dbReference>
<dbReference type="PANTHER" id="PTHR43037:SF5">
    <property type="entry name" value="FERULOYL ESTERASE"/>
    <property type="match status" value="1"/>
</dbReference>
<evidence type="ECO:0000256" key="1">
    <source>
        <dbReference type="ARBA" id="ARBA00022729"/>
    </source>
</evidence>
<feature type="domain" description="Phospholipase/carboxylesterase/thioesterase" evidence="3">
    <location>
        <begin position="75"/>
        <end position="271"/>
    </location>
</feature>
<dbReference type="Gene3D" id="2.30.42.10">
    <property type="match status" value="1"/>
</dbReference>
<protein>
    <recommendedName>
        <fullName evidence="3">Phospholipase/carboxylesterase/thioesterase domain-containing protein</fullName>
    </recommendedName>
</protein>
<dbReference type="InterPro" id="IPR050955">
    <property type="entry name" value="Plant_Biomass_Hydrol_Est"/>
</dbReference>